<gene>
    <name evidence="2" type="ORF">AWH56_005095</name>
    <name evidence="1" type="ORF">AWH56_18050</name>
</gene>
<reference evidence="2 3" key="3">
    <citation type="journal article" date="2019" name="Int. J. Syst. Evol. Microbiol.">
        <title>Anaerobacillus isosaccharinicus sp. nov., an alkaliphilic bacterium which degrades isosaccharinic acid.</title>
        <authorList>
            <person name="Bassil N.M."/>
            <person name="Lloyd J.R."/>
        </authorList>
    </citation>
    <scope>NUCLEOTIDE SEQUENCE [LARGE SCALE GENOMIC DNA]</scope>
    <source>
        <strain evidence="2 3">NB2006</strain>
    </source>
</reference>
<dbReference type="KEGG" id="aia:AWH56_005095"/>
<evidence type="ECO:0000313" key="2">
    <source>
        <dbReference type="EMBL" id="QOY37024.1"/>
    </source>
</evidence>
<keyword evidence="3" id="KW-1185">Reference proteome</keyword>
<reference evidence="2" key="4">
    <citation type="submission" date="2020-10" db="EMBL/GenBank/DDBJ databases">
        <authorList>
            <person name="Bassil N.M."/>
            <person name="Lloyd J.R."/>
        </authorList>
    </citation>
    <scope>NUCLEOTIDE SEQUENCE</scope>
    <source>
        <strain evidence="2">NB2006</strain>
    </source>
</reference>
<protein>
    <submittedName>
        <fullName evidence="1">Uncharacterized protein</fullName>
    </submittedName>
</protein>
<sequence length="75" mass="8837">MFKRQPISFNLDCPHQKELYDWCKSNSANFSGFVKDVLFLYKQSQNSFSNEDELPRKVVEVIKSPEELNVISDMF</sequence>
<dbReference type="EMBL" id="LQXD01000157">
    <property type="protein sequence ID" value="OIJ09017.1"/>
    <property type="molecule type" value="Genomic_DNA"/>
</dbReference>
<reference evidence="2 3" key="2">
    <citation type="journal article" date="2017" name="Genome Announc.">
        <title>Draft Genome Sequences of Four Alkaliphilic Bacteria Belonging to the Anaerobacillus Genus.</title>
        <authorList>
            <person name="Bassil N.M."/>
            <person name="Lloyd J.R."/>
        </authorList>
    </citation>
    <scope>NUCLEOTIDE SEQUENCE [LARGE SCALE GENOMIC DNA]</scope>
    <source>
        <strain evidence="2 3">NB2006</strain>
    </source>
</reference>
<proteinExistence type="predicted"/>
<name>A0A1S2LB82_9BACI</name>
<reference evidence="1 3" key="1">
    <citation type="submission" date="2016-10" db="EMBL/GenBank/DDBJ databases">
        <title>Draft genome sequences of four alkaliphilic bacteria belonging to the Anaerobacillus genus.</title>
        <authorList>
            <person name="Bassil N.M."/>
            <person name="Lloyd J.R."/>
        </authorList>
    </citation>
    <scope>NUCLEOTIDE SEQUENCE [LARGE SCALE GENOMIC DNA]</scope>
    <source>
        <strain evidence="1 3">NB2006</strain>
    </source>
</reference>
<dbReference type="Proteomes" id="UP000180175">
    <property type="component" value="Chromosome"/>
</dbReference>
<dbReference type="OrthoDB" id="2931160at2"/>
<dbReference type="RefSeq" id="WP_071318354.1">
    <property type="nucleotide sequence ID" value="NZ_CP063356.2"/>
</dbReference>
<accession>A0A1S2LB82</accession>
<dbReference type="AlphaFoldDB" id="A0A1S2LB82"/>
<evidence type="ECO:0000313" key="3">
    <source>
        <dbReference type="Proteomes" id="UP000180175"/>
    </source>
</evidence>
<evidence type="ECO:0000313" key="1">
    <source>
        <dbReference type="EMBL" id="OIJ09017.1"/>
    </source>
</evidence>
<dbReference type="EMBL" id="CP063356">
    <property type="protein sequence ID" value="QOY37024.1"/>
    <property type="molecule type" value="Genomic_DNA"/>
</dbReference>
<organism evidence="1 3">
    <name type="scientific">Anaerobacillus isosaccharinicus</name>
    <dbReference type="NCBI Taxonomy" id="1532552"/>
    <lineage>
        <taxon>Bacteria</taxon>
        <taxon>Bacillati</taxon>
        <taxon>Bacillota</taxon>
        <taxon>Bacilli</taxon>
        <taxon>Bacillales</taxon>
        <taxon>Bacillaceae</taxon>
        <taxon>Anaerobacillus</taxon>
    </lineage>
</organism>